<proteinExistence type="predicted"/>
<gene>
    <name evidence="2" type="ORF">CDEB00056_LOCUS15755</name>
</gene>
<organism evidence="2">
    <name type="scientific">Chaetoceros debilis</name>
    <dbReference type="NCBI Taxonomy" id="122233"/>
    <lineage>
        <taxon>Eukaryota</taxon>
        <taxon>Sar</taxon>
        <taxon>Stramenopiles</taxon>
        <taxon>Ochrophyta</taxon>
        <taxon>Bacillariophyta</taxon>
        <taxon>Coscinodiscophyceae</taxon>
        <taxon>Chaetocerotophycidae</taxon>
        <taxon>Chaetocerotales</taxon>
        <taxon>Chaetocerotaceae</taxon>
        <taxon>Chaetoceros</taxon>
    </lineage>
</organism>
<name>A0A7S3QA76_9STRA</name>
<sequence length="253" mass="28017">MSSYRVDFVSDLPSDEVPVTSSRRCGSSSTSLVIKRSDVPSSIIEDGDILHHSSWTEFCDQIDAALIPLTTMNRRNYACSFCVIILSLCLFASAPILYVLLKRHTHIHTNTDGGDSSKDGQQEDDSSSIMVVWPLTLIGIACTCIPLIGICYMAASDKKRDGQVCWKLDEICREASGTPHNPNIHFSLKHEAVYNGNEFIGERKYIEMEIKSPSNADADADDDTDNEMFPIKYQIPDRPGTPETICSPAIYSV</sequence>
<accession>A0A7S3QA76</accession>
<protein>
    <submittedName>
        <fullName evidence="2">Uncharacterized protein</fullName>
    </submittedName>
</protein>
<keyword evidence="1" id="KW-0472">Membrane</keyword>
<dbReference type="EMBL" id="HBIO01020463">
    <property type="protein sequence ID" value="CAE0470902.1"/>
    <property type="molecule type" value="Transcribed_RNA"/>
</dbReference>
<dbReference type="AlphaFoldDB" id="A0A7S3QA76"/>
<reference evidence="2" key="1">
    <citation type="submission" date="2021-01" db="EMBL/GenBank/DDBJ databases">
        <authorList>
            <person name="Corre E."/>
            <person name="Pelletier E."/>
            <person name="Niang G."/>
            <person name="Scheremetjew M."/>
            <person name="Finn R."/>
            <person name="Kale V."/>
            <person name="Holt S."/>
            <person name="Cochrane G."/>
            <person name="Meng A."/>
            <person name="Brown T."/>
            <person name="Cohen L."/>
        </authorList>
    </citation>
    <scope>NUCLEOTIDE SEQUENCE</scope>
    <source>
        <strain evidence="2">MM31A-1</strain>
    </source>
</reference>
<keyword evidence="1" id="KW-1133">Transmembrane helix</keyword>
<evidence type="ECO:0000313" key="2">
    <source>
        <dbReference type="EMBL" id="CAE0470902.1"/>
    </source>
</evidence>
<feature type="transmembrane region" description="Helical" evidence="1">
    <location>
        <begin position="77"/>
        <end position="101"/>
    </location>
</feature>
<keyword evidence="1" id="KW-0812">Transmembrane</keyword>
<feature type="transmembrane region" description="Helical" evidence="1">
    <location>
        <begin position="131"/>
        <end position="155"/>
    </location>
</feature>
<evidence type="ECO:0000256" key="1">
    <source>
        <dbReference type="SAM" id="Phobius"/>
    </source>
</evidence>